<organism evidence="2 3">
    <name type="scientific">Chryseobacterium tagetis</name>
    <dbReference type="NCBI Taxonomy" id="2801334"/>
    <lineage>
        <taxon>Bacteria</taxon>
        <taxon>Pseudomonadati</taxon>
        <taxon>Bacteroidota</taxon>
        <taxon>Flavobacteriia</taxon>
        <taxon>Flavobacteriales</taxon>
        <taxon>Weeksellaceae</taxon>
        <taxon>Chryseobacterium group</taxon>
        <taxon>Chryseobacterium</taxon>
    </lineage>
</organism>
<name>A0ABS8A4S0_9FLAO</name>
<protein>
    <submittedName>
        <fullName evidence="2">Uncharacterized protein</fullName>
    </submittedName>
</protein>
<feature type="signal peptide" evidence="1">
    <location>
        <begin position="1"/>
        <end position="18"/>
    </location>
</feature>
<keyword evidence="3" id="KW-1185">Reference proteome</keyword>
<dbReference type="EMBL" id="JAERSE020000005">
    <property type="protein sequence ID" value="MCA6068976.1"/>
    <property type="molecule type" value="Genomic_DNA"/>
</dbReference>
<evidence type="ECO:0000313" key="2">
    <source>
        <dbReference type="EMBL" id="MCA6068976.1"/>
    </source>
</evidence>
<keyword evidence="1" id="KW-0732">Signal</keyword>
<gene>
    <name evidence="2" type="ORF">JI747_017555</name>
</gene>
<reference evidence="2 3" key="1">
    <citation type="submission" date="2021-09" db="EMBL/GenBank/DDBJ databases">
        <title>Genome sequencing and assembly of Chryseobacterium sp. RG1.</title>
        <authorList>
            <person name="Chhetri G."/>
        </authorList>
    </citation>
    <scope>NUCLEOTIDE SEQUENCE [LARGE SCALE GENOMIC DNA]</scope>
    <source>
        <strain evidence="2 3">RG1</strain>
    </source>
</reference>
<sequence length="130" mass="15665">MKKLFISLLLFVGITVFSQEKFDCNNLCKTNYLNKYYQLREYGLKYKFKNGDEVIPVLISKTFNESSLRQICIDAAYQDHKFGTENSYKLYRDNIQNISREVFMNDYDYFQIFLKMISHLENNSNYIRVR</sequence>
<feature type="chain" id="PRO_5045954902" evidence="1">
    <location>
        <begin position="19"/>
        <end position="130"/>
    </location>
</feature>
<evidence type="ECO:0000313" key="3">
    <source>
        <dbReference type="Proteomes" id="UP000618240"/>
    </source>
</evidence>
<proteinExistence type="predicted"/>
<accession>A0ABS8A4S0</accession>
<comment type="caution">
    <text evidence="2">The sequence shown here is derived from an EMBL/GenBank/DDBJ whole genome shotgun (WGS) entry which is preliminary data.</text>
</comment>
<dbReference type="RefSeq" id="WP_225690175.1">
    <property type="nucleotide sequence ID" value="NZ_JAERSE020000005.1"/>
</dbReference>
<evidence type="ECO:0000256" key="1">
    <source>
        <dbReference type="SAM" id="SignalP"/>
    </source>
</evidence>
<dbReference type="Proteomes" id="UP000618240">
    <property type="component" value="Unassembled WGS sequence"/>
</dbReference>